<evidence type="ECO:0000259" key="12">
    <source>
        <dbReference type="Pfam" id="PF00082"/>
    </source>
</evidence>
<dbReference type="PROSITE" id="PS00137">
    <property type="entry name" value="SUBTILASE_HIS"/>
    <property type="match status" value="1"/>
</dbReference>
<dbReference type="InterPro" id="IPR023828">
    <property type="entry name" value="Peptidase_S8_Ser-AS"/>
</dbReference>
<feature type="active site" description="Charge relay system" evidence="8 9">
    <location>
        <position position="209"/>
    </location>
</feature>
<evidence type="ECO:0000259" key="14">
    <source>
        <dbReference type="Pfam" id="PF06280"/>
    </source>
</evidence>
<dbReference type="Pfam" id="PF00082">
    <property type="entry name" value="Peptidase_S8"/>
    <property type="match status" value="1"/>
</dbReference>
<dbReference type="GO" id="GO:0004252">
    <property type="term" value="F:serine-type endopeptidase activity"/>
    <property type="evidence" value="ECO:0007669"/>
    <property type="project" value="UniProtKB-UniRule"/>
</dbReference>
<feature type="domain" description="Peptidase S8/S53" evidence="12">
    <location>
        <begin position="150"/>
        <end position="577"/>
    </location>
</feature>
<dbReference type="InterPro" id="IPR022398">
    <property type="entry name" value="Peptidase_S8_His-AS"/>
</dbReference>
<dbReference type="InterPro" id="IPR000209">
    <property type="entry name" value="Peptidase_S8/S53_dom"/>
</dbReference>
<dbReference type="InterPro" id="IPR034187">
    <property type="entry name" value="Peptidases_S8_5"/>
</dbReference>
<dbReference type="Pfam" id="PF06280">
    <property type="entry name" value="fn3_5"/>
    <property type="match status" value="1"/>
</dbReference>
<evidence type="ECO:0000256" key="10">
    <source>
        <dbReference type="RuleBase" id="RU003355"/>
    </source>
</evidence>
<dbReference type="OrthoDB" id="206201at2759"/>
<dbReference type="GO" id="GO:0016020">
    <property type="term" value="C:membrane"/>
    <property type="evidence" value="ECO:0007669"/>
    <property type="project" value="InterPro"/>
</dbReference>
<name>A0A0D7AA37_9AGAR</name>
<dbReference type="SUPFAM" id="SSF52743">
    <property type="entry name" value="Subtilisin-like"/>
    <property type="match status" value="1"/>
</dbReference>
<dbReference type="InterPro" id="IPR023827">
    <property type="entry name" value="Peptidase_S8_Asp-AS"/>
</dbReference>
<feature type="active site" description="Charge relay system" evidence="8 9">
    <location>
        <position position="159"/>
    </location>
</feature>
<evidence type="ECO:0000256" key="4">
    <source>
        <dbReference type="ARBA" id="ARBA00022670"/>
    </source>
</evidence>
<evidence type="ECO:0000256" key="3">
    <source>
        <dbReference type="ARBA" id="ARBA00022525"/>
    </source>
</evidence>
<proteinExistence type="inferred from homology"/>
<evidence type="ECO:0000313" key="15">
    <source>
        <dbReference type="EMBL" id="KIY47274.1"/>
    </source>
</evidence>
<gene>
    <name evidence="15" type="ORF">FISHEDRAFT_45664</name>
</gene>
<feature type="chain" id="PRO_5002316174" evidence="11">
    <location>
        <begin position="23"/>
        <end position="867"/>
    </location>
</feature>
<keyword evidence="3" id="KW-0964">Secreted</keyword>
<feature type="domain" description="PA" evidence="13">
    <location>
        <begin position="375"/>
        <end position="445"/>
    </location>
</feature>
<evidence type="ECO:0000256" key="8">
    <source>
        <dbReference type="PIRSR" id="PIRSR615500-1"/>
    </source>
</evidence>
<dbReference type="CDD" id="cd07489">
    <property type="entry name" value="Peptidases_S8_5"/>
    <property type="match status" value="1"/>
</dbReference>
<evidence type="ECO:0000256" key="11">
    <source>
        <dbReference type="SAM" id="SignalP"/>
    </source>
</evidence>
<keyword evidence="2" id="KW-0134">Cell wall</keyword>
<dbReference type="SUPFAM" id="SSF52025">
    <property type="entry name" value="PA domain"/>
    <property type="match status" value="1"/>
</dbReference>
<keyword evidence="16" id="KW-1185">Reference proteome</keyword>
<feature type="domain" description="C5a peptidase/Subtilisin-like protease SBT2-like Fn3-like" evidence="14">
    <location>
        <begin position="600"/>
        <end position="706"/>
    </location>
</feature>
<dbReference type="GO" id="GO:0005615">
    <property type="term" value="C:extracellular space"/>
    <property type="evidence" value="ECO:0007669"/>
    <property type="project" value="TreeGrafter"/>
</dbReference>
<dbReference type="EMBL" id="KN881953">
    <property type="protein sequence ID" value="KIY47274.1"/>
    <property type="molecule type" value="Genomic_DNA"/>
</dbReference>
<evidence type="ECO:0000256" key="1">
    <source>
        <dbReference type="ARBA" id="ARBA00011073"/>
    </source>
</evidence>
<dbReference type="Gene3D" id="3.40.50.200">
    <property type="entry name" value="Peptidase S8/S53 domain"/>
    <property type="match status" value="1"/>
</dbReference>
<evidence type="ECO:0000313" key="16">
    <source>
        <dbReference type="Proteomes" id="UP000054144"/>
    </source>
</evidence>
<comment type="similarity">
    <text evidence="1 9 10">Belongs to the peptidase S8 family.</text>
</comment>
<dbReference type="CDD" id="cd02124">
    <property type="entry name" value="PA_PoS1_like"/>
    <property type="match status" value="1"/>
</dbReference>
<feature type="active site" description="Charge relay system" evidence="8 9">
    <location>
        <position position="522"/>
    </location>
</feature>
<protein>
    <submittedName>
        <fullName evidence="15">Pyrolysin</fullName>
    </submittedName>
</protein>
<dbReference type="InterPro" id="IPR046450">
    <property type="entry name" value="PA_dom_sf"/>
</dbReference>
<evidence type="ECO:0000256" key="5">
    <source>
        <dbReference type="ARBA" id="ARBA00022729"/>
    </source>
</evidence>
<accession>A0A0D7AA37</accession>
<dbReference type="GO" id="GO:0006508">
    <property type="term" value="P:proteolysis"/>
    <property type="evidence" value="ECO:0007669"/>
    <property type="project" value="UniProtKB-KW"/>
</dbReference>
<evidence type="ECO:0000256" key="6">
    <source>
        <dbReference type="ARBA" id="ARBA00022801"/>
    </source>
</evidence>
<dbReference type="PRINTS" id="PR00723">
    <property type="entry name" value="SUBTILISIN"/>
</dbReference>
<evidence type="ECO:0000256" key="7">
    <source>
        <dbReference type="ARBA" id="ARBA00022825"/>
    </source>
</evidence>
<keyword evidence="7 9" id="KW-0720">Serine protease</keyword>
<feature type="signal peptide" evidence="11">
    <location>
        <begin position="1"/>
        <end position="22"/>
    </location>
</feature>
<dbReference type="Pfam" id="PF02225">
    <property type="entry name" value="PA"/>
    <property type="match status" value="1"/>
</dbReference>
<dbReference type="InterPro" id="IPR003137">
    <property type="entry name" value="PA_domain"/>
</dbReference>
<sequence length="867" mass="91131">MQWASGAVFALSVLSSISVTGAFSSLPKASNVDIVPNKYILELDSSSGIISCRGLGAHDALYEALTARDIAYDVINEFSSSVFVATVLNISDVDGLINMNGVKGLYPVRRYPMPKPVLSEVVGHETVLPDSESTHIMTGVDKLHAEGLNGKGISIGIVDTGVDYTHPALGGGFGPGYKVVGGYDFVGDNYTGYNTPVPDDNPLDQCNGHGTHVAGIMGANPGNEYNISGVAYNASLTAYRIFGCEGETQDDIIIEALLTGFNDGLDIMSLSLGGVEGWSEGAASVVASRIAETGVILTISAGNDGAEGSWETSGPANGIYVISVASVDNTVIPLQNATVGGDVTHDPIPYYNGVPLNITGTRPIYVVSNNTAVIDDACNALPDDTPDLSGHVVIIRRGTCTFVTKLANVAAKGAEVSLIYDNGSGFSSIEVGNYTAALIQAADGEWLVESYANGSYITITFPQTGGFYDMPNPDTGGLVSTFSSYGPSDDMYFKPAIAAPGGNILSTYPVPLGSWALMSGTSMAAPFVAGSSALLLEAKGTSASLGTTARTLFESTAQKVPSSKTDSDPYQTLSQQGAGLINAYDAIHATTIVSPGELLLNDSAHFQGTQRITVSNQGSIRKDYTLTHVPAGTALSVQVDSIQASLGPVSLTTDYASVTFSTNSFALDAGKSIDITVTFAPPTVNESQYPVFSGWIDITSKDGSAQITYLGVSAALIDKQVLDNTDYYFGFDVPAVLDQNSDVQSNATNYTFTGTDFPTIVWRFTFGTPLFYAELVDASAQLSSLNGLSMANIDVIGTLEELDWYPRSDEDDNAYYELDWSTPVFANGTTVPNGTYKILLRALRATGDPTNLEDYDAWLSPIIGVGT</sequence>
<dbReference type="Proteomes" id="UP000054144">
    <property type="component" value="Unassembled WGS sequence"/>
</dbReference>
<dbReference type="AlphaFoldDB" id="A0A0D7AA37"/>
<dbReference type="PROSITE" id="PS00138">
    <property type="entry name" value="SUBTILASE_SER"/>
    <property type="match status" value="1"/>
</dbReference>
<dbReference type="InterPro" id="IPR036852">
    <property type="entry name" value="Peptidase_S8/S53_dom_sf"/>
</dbReference>
<keyword evidence="5 11" id="KW-0732">Signal</keyword>
<organism evidence="15 16">
    <name type="scientific">Fistulina hepatica ATCC 64428</name>
    <dbReference type="NCBI Taxonomy" id="1128425"/>
    <lineage>
        <taxon>Eukaryota</taxon>
        <taxon>Fungi</taxon>
        <taxon>Dikarya</taxon>
        <taxon>Basidiomycota</taxon>
        <taxon>Agaricomycotina</taxon>
        <taxon>Agaricomycetes</taxon>
        <taxon>Agaricomycetidae</taxon>
        <taxon>Agaricales</taxon>
        <taxon>Fistulinaceae</taxon>
        <taxon>Fistulina</taxon>
    </lineage>
</organism>
<dbReference type="PANTHER" id="PTHR43806">
    <property type="entry name" value="PEPTIDASE S8"/>
    <property type="match status" value="1"/>
</dbReference>
<dbReference type="InterPro" id="IPR013783">
    <property type="entry name" value="Ig-like_fold"/>
</dbReference>
<dbReference type="PANTHER" id="PTHR43806:SF66">
    <property type="entry name" value="SERIN ENDOPEPTIDASE"/>
    <property type="match status" value="1"/>
</dbReference>
<keyword evidence="6 9" id="KW-0378">Hydrolase</keyword>
<dbReference type="Gene3D" id="3.50.30.30">
    <property type="match status" value="1"/>
</dbReference>
<dbReference type="InterPro" id="IPR015500">
    <property type="entry name" value="Peptidase_S8_subtilisin-rel"/>
</dbReference>
<dbReference type="Gene3D" id="2.60.40.10">
    <property type="entry name" value="Immunoglobulins"/>
    <property type="match status" value="1"/>
</dbReference>
<evidence type="ECO:0000256" key="2">
    <source>
        <dbReference type="ARBA" id="ARBA00022512"/>
    </source>
</evidence>
<dbReference type="InterPro" id="IPR010435">
    <property type="entry name" value="C5a/SBT2-like_Fn3"/>
</dbReference>
<evidence type="ECO:0000259" key="13">
    <source>
        <dbReference type="Pfam" id="PF02225"/>
    </source>
</evidence>
<dbReference type="PROSITE" id="PS51892">
    <property type="entry name" value="SUBTILASE"/>
    <property type="match status" value="1"/>
</dbReference>
<dbReference type="InterPro" id="IPR050131">
    <property type="entry name" value="Peptidase_S8_subtilisin-like"/>
</dbReference>
<reference evidence="15 16" key="1">
    <citation type="journal article" date="2015" name="Fungal Genet. Biol.">
        <title>Evolution of novel wood decay mechanisms in Agaricales revealed by the genome sequences of Fistulina hepatica and Cylindrobasidium torrendii.</title>
        <authorList>
            <person name="Floudas D."/>
            <person name="Held B.W."/>
            <person name="Riley R."/>
            <person name="Nagy L.G."/>
            <person name="Koehler G."/>
            <person name="Ransdell A.S."/>
            <person name="Younus H."/>
            <person name="Chow J."/>
            <person name="Chiniquy J."/>
            <person name="Lipzen A."/>
            <person name="Tritt A."/>
            <person name="Sun H."/>
            <person name="Haridas S."/>
            <person name="LaButti K."/>
            <person name="Ohm R.A."/>
            <person name="Kues U."/>
            <person name="Blanchette R.A."/>
            <person name="Grigoriev I.V."/>
            <person name="Minto R.E."/>
            <person name="Hibbett D.S."/>
        </authorList>
    </citation>
    <scope>NUCLEOTIDE SEQUENCE [LARGE SCALE GENOMIC DNA]</scope>
    <source>
        <strain evidence="15 16">ATCC 64428</strain>
    </source>
</reference>
<evidence type="ECO:0000256" key="9">
    <source>
        <dbReference type="PROSITE-ProRule" id="PRU01240"/>
    </source>
</evidence>
<dbReference type="PROSITE" id="PS00136">
    <property type="entry name" value="SUBTILASE_ASP"/>
    <property type="match status" value="1"/>
</dbReference>
<keyword evidence="4 9" id="KW-0645">Protease</keyword>